<sequence>MMCPQAATNENTTPEEMLEHITSMWADKLALVSSEERRKLCALGLAYLCGSGWPPVMKVWPAAITAIVEVVYDVTVEDSTQDKLVINGGRMAYVVLGTEHTMRQQAVEQRDPVYTTSLREFLGQQMKRLQESTSPATIMTLAQDLEEGCRKVLEELWSHGAKSHQYCCLTWGETPGPVWRCVML</sequence>
<gene>
    <name evidence="2" type="ORF">E2C01_004297</name>
</gene>
<evidence type="ECO:0000259" key="1">
    <source>
        <dbReference type="Pfam" id="PF25758"/>
    </source>
</evidence>
<feature type="domain" description="Importin-7/11-like TPR repeats" evidence="1">
    <location>
        <begin position="6"/>
        <end position="133"/>
    </location>
</feature>
<keyword evidence="3" id="KW-1185">Reference proteome</keyword>
<dbReference type="AlphaFoldDB" id="A0A5B7CTN6"/>
<dbReference type="EMBL" id="VSRR010000174">
    <property type="protein sequence ID" value="MPC11626.1"/>
    <property type="molecule type" value="Genomic_DNA"/>
</dbReference>
<dbReference type="OrthoDB" id="361693at2759"/>
<evidence type="ECO:0000313" key="2">
    <source>
        <dbReference type="EMBL" id="MPC11626.1"/>
    </source>
</evidence>
<organism evidence="2 3">
    <name type="scientific">Portunus trituberculatus</name>
    <name type="common">Swimming crab</name>
    <name type="synonym">Neptunus trituberculatus</name>
    <dbReference type="NCBI Taxonomy" id="210409"/>
    <lineage>
        <taxon>Eukaryota</taxon>
        <taxon>Metazoa</taxon>
        <taxon>Ecdysozoa</taxon>
        <taxon>Arthropoda</taxon>
        <taxon>Crustacea</taxon>
        <taxon>Multicrustacea</taxon>
        <taxon>Malacostraca</taxon>
        <taxon>Eumalacostraca</taxon>
        <taxon>Eucarida</taxon>
        <taxon>Decapoda</taxon>
        <taxon>Pleocyemata</taxon>
        <taxon>Brachyura</taxon>
        <taxon>Eubrachyura</taxon>
        <taxon>Portunoidea</taxon>
        <taxon>Portunidae</taxon>
        <taxon>Portuninae</taxon>
        <taxon>Portunus</taxon>
    </lineage>
</organism>
<reference evidence="2 3" key="1">
    <citation type="submission" date="2019-05" db="EMBL/GenBank/DDBJ databases">
        <title>Another draft genome of Portunus trituberculatus and its Hox gene families provides insights of decapod evolution.</title>
        <authorList>
            <person name="Jeong J.-H."/>
            <person name="Song I."/>
            <person name="Kim S."/>
            <person name="Choi T."/>
            <person name="Kim D."/>
            <person name="Ryu S."/>
            <person name="Kim W."/>
        </authorList>
    </citation>
    <scope>NUCLEOTIDE SEQUENCE [LARGE SCALE GENOMIC DNA]</scope>
    <source>
        <tissue evidence="2">Muscle</tissue>
    </source>
</reference>
<dbReference type="InterPro" id="IPR058669">
    <property type="entry name" value="TPR_IPO7/11-like"/>
</dbReference>
<dbReference type="InterPro" id="IPR011989">
    <property type="entry name" value="ARM-like"/>
</dbReference>
<dbReference type="Pfam" id="PF25758">
    <property type="entry name" value="TPR_IPO11"/>
    <property type="match status" value="1"/>
</dbReference>
<evidence type="ECO:0000313" key="3">
    <source>
        <dbReference type="Proteomes" id="UP000324222"/>
    </source>
</evidence>
<protein>
    <recommendedName>
        <fullName evidence="1">Importin-7/11-like TPR repeats domain-containing protein</fullName>
    </recommendedName>
</protein>
<comment type="caution">
    <text evidence="2">The sequence shown here is derived from an EMBL/GenBank/DDBJ whole genome shotgun (WGS) entry which is preliminary data.</text>
</comment>
<dbReference type="Gene3D" id="1.25.10.10">
    <property type="entry name" value="Leucine-rich Repeat Variant"/>
    <property type="match status" value="1"/>
</dbReference>
<dbReference type="Proteomes" id="UP000324222">
    <property type="component" value="Unassembled WGS sequence"/>
</dbReference>
<name>A0A5B7CTN6_PORTR</name>
<proteinExistence type="predicted"/>
<accession>A0A5B7CTN6</accession>